<feature type="domain" description="Peptidase M1 membrane alanine aminopeptidase" evidence="12">
    <location>
        <begin position="443"/>
        <end position="652"/>
    </location>
</feature>
<evidence type="ECO:0000256" key="8">
    <source>
        <dbReference type="PIRSR" id="PIRSR634016-1"/>
    </source>
</evidence>
<dbReference type="FunFam" id="1.25.50.20:FF:000002">
    <property type="entry name" value="Aminopeptidase"/>
    <property type="match status" value="1"/>
</dbReference>
<evidence type="ECO:0000256" key="7">
    <source>
        <dbReference type="ARBA" id="ARBA00023049"/>
    </source>
</evidence>
<dbReference type="InterPro" id="IPR050344">
    <property type="entry name" value="Peptidase_M1_aminopeptidases"/>
</dbReference>
<feature type="domain" description="ERAP1-like C-terminal" evidence="13">
    <location>
        <begin position="726"/>
        <end position="1042"/>
    </location>
</feature>
<dbReference type="Gene3D" id="2.60.40.1730">
    <property type="entry name" value="tricorn interacting facor f3 domain"/>
    <property type="match status" value="1"/>
</dbReference>
<dbReference type="SUPFAM" id="SSF63737">
    <property type="entry name" value="Leukotriene A4 hydrolase N-terminal domain"/>
    <property type="match status" value="1"/>
</dbReference>
<keyword evidence="6 9" id="KW-0862">Zinc</keyword>
<evidence type="ECO:0000256" key="3">
    <source>
        <dbReference type="ARBA" id="ARBA00022670"/>
    </source>
</evidence>
<dbReference type="Gene3D" id="1.25.50.20">
    <property type="match status" value="1"/>
</dbReference>
<accession>A0A8H3YYP8</accession>
<dbReference type="InterPro" id="IPR009598">
    <property type="entry name" value="BCALP"/>
</dbReference>
<dbReference type="GO" id="GO:0006508">
    <property type="term" value="P:proteolysis"/>
    <property type="evidence" value="ECO:0007669"/>
    <property type="project" value="UniProtKB-KW"/>
</dbReference>
<feature type="binding site" evidence="9">
    <location>
        <position position="515"/>
    </location>
    <ligand>
        <name>Zn(2+)</name>
        <dbReference type="ChEBI" id="CHEBI:29105"/>
        <note>catalytic</note>
    </ligand>
</feature>
<dbReference type="Gene3D" id="1.10.390.10">
    <property type="entry name" value="Neutral Protease Domain 2"/>
    <property type="match status" value="1"/>
</dbReference>
<dbReference type="GO" id="GO:0008270">
    <property type="term" value="F:zinc ion binding"/>
    <property type="evidence" value="ECO:0007669"/>
    <property type="project" value="InterPro"/>
</dbReference>
<keyword evidence="11" id="KW-1133">Transmembrane helix</keyword>
<evidence type="ECO:0000256" key="5">
    <source>
        <dbReference type="ARBA" id="ARBA00022801"/>
    </source>
</evidence>
<evidence type="ECO:0000256" key="10">
    <source>
        <dbReference type="PIRSR" id="PIRSR634016-4"/>
    </source>
</evidence>
<sequence length="1065" mass="118951">MFCLRSWIPILFFLTNASPIYLVLFISATYFLNRPCVYCSLLLAILVIALFDFHSNWFEPRYSSSAPSAASQYFTNATTTSLPGNIIETASLVASAMNSTAAAVLDKVVGSVTNRTAPEEQLNTLVYILQTFCVALQIGDNGTLSRPSQRKFYFQPLSSALNTTNARVTVKFRANFIYQARYCSHDIRRRMTSDREVLPDTVKPSNYAISITDLELGGNWSYQGRVKIALDIKKAAKEIVLNSNQLKIHSAELSTEHTKTESSAKASGISYDTNAQRATISFDQEFPVASKAWLDIKFQGTMNNMMAGFYRSKYKPTVEAAKSVPRDDEYHYMFSTQFESCDARRAFPCFDEPNLKATFDFEIEIPEDQVALSNMGEKEVRKGSKDGLKIVSFDPTPVMSTYLLAWAFGDFEYVEDFTKRKYEGKNLPVRVYTTRGLKEQGRFALEHAHQTVDYFSEIFRIDYPLPKVDLLAVHEFSHGAMENWGLITYRTTALLFDEKESDQRYKNRVAYVVAHELAHQWFGNLLWLNEGFATWVGWLAVHKLHPEWDVWSQFVSEALQTAFGLDAIRNSHPIEVPVKNALEVDQIFDAISYLKGSSVIRMLSSHLSDDVFLLGVSNYLKAHKFSNATTNDLWSALSEASGQDINAFMDPWIRKIGFPVVTLAEEPGQITAQQSRFLLSGDVKASEDETTWWVPLGLKTGPKTSEIIPGALTSKSDTIRNIDDSFYKINANQTGFYRTNYPPARLTKLGEARAQLSTEDRIGLVGDAAALAQSGNATTAAFLALVELFKDEKEYIVWQQILVSLGNIRSIFADVEDVSKGLTAFTLKLVTPATDKVGLEFPAGEDLLTGQLRALLVSQAGLAGHKAVIEAAQARFAAFTSGKDASAIHPSLRSPYFRIAVNYGGKQAYDAVKSFYTTTTSIDGKEIALQSLGRVQSQDLANEYLDFLFSDAVAVQDMHTGASSLAANAKTRPAVWSYIKKNWDTKVYPDLSGNMVLLERFLRMSLSKFSSFEVKQEIDQFFAGKDNKGYDRGLGVVSDTIEGAAKYKERDTAVVREWLGAHGYL</sequence>
<evidence type="ECO:0000259" key="12">
    <source>
        <dbReference type="Pfam" id="PF01433"/>
    </source>
</evidence>
<dbReference type="Pfam" id="PF06726">
    <property type="entry name" value="BC10"/>
    <property type="match status" value="1"/>
</dbReference>
<evidence type="ECO:0008006" key="17">
    <source>
        <dbReference type="Google" id="ProtNLM"/>
    </source>
</evidence>
<keyword evidence="2" id="KW-0031">Aminopeptidase</keyword>
<evidence type="ECO:0000313" key="16">
    <source>
        <dbReference type="Proteomes" id="UP000447873"/>
    </source>
</evidence>
<name>A0A8H3YYP8_VENIN</name>
<evidence type="ECO:0000256" key="9">
    <source>
        <dbReference type="PIRSR" id="PIRSR634016-3"/>
    </source>
</evidence>
<keyword evidence="7" id="KW-0482">Metalloprotease</keyword>
<dbReference type="SUPFAM" id="SSF55486">
    <property type="entry name" value="Metalloproteases ('zincins'), catalytic domain"/>
    <property type="match status" value="1"/>
</dbReference>
<dbReference type="EMBL" id="WNWS01000124">
    <property type="protein sequence ID" value="KAE9979075.1"/>
    <property type="molecule type" value="Genomic_DNA"/>
</dbReference>
<keyword evidence="11" id="KW-0472">Membrane</keyword>
<evidence type="ECO:0000259" key="13">
    <source>
        <dbReference type="Pfam" id="PF11838"/>
    </source>
</evidence>
<evidence type="ECO:0000256" key="4">
    <source>
        <dbReference type="ARBA" id="ARBA00022723"/>
    </source>
</evidence>
<dbReference type="PRINTS" id="PR00756">
    <property type="entry name" value="ALADIPTASE"/>
</dbReference>
<gene>
    <name evidence="15" type="ORF">EG328_001107</name>
</gene>
<dbReference type="AlphaFoldDB" id="A0A8H3YYP8"/>
<dbReference type="InterPro" id="IPR024571">
    <property type="entry name" value="ERAP1-like_C_dom"/>
</dbReference>
<comment type="cofactor">
    <cofactor evidence="9">
        <name>Zn(2+)</name>
        <dbReference type="ChEBI" id="CHEBI:29105"/>
    </cofactor>
    <text evidence="9">Binds 1 zinc ion per subunit.</text>
</comment>
<keyword evidence="4 9" id="KW-0479">Metal-binding</keyword>
<evidence type="ECO:0000259" key="14">
    <source>
        <dbReference type="Pfam" id="PF17900"/>
    </source>
</evidence>
<feature type="binding site" evidence="9">
    <location>
        <position position="519"/>
    </location>
    <ligand>
        <name>Zn(2+)</name>
        <dbReference type="ChEBI" id="CHEBI:29105"/>
        <note>catalytic</note>
    </ligand>
</feature>
<dbReference type="FunFam" id="1.10.390.10:FF:000001">
    <property type="entry name" value="Aminopeptidase"/>
    <property type="match status" value="1"/>
</dbReference>
<dbReference type="FunFam" id="2.60.40.1730:FF:000002">
    <property type="entry name" value="Aminopeptidase"/>
    <property type="match status" value="1"/>
</dbReference>
<dbReference type="FunFam" id="2.60.40.1910:FF:000004">
    <property type="entry name" value="Aminopeptidase"/>
    <property type="match status" value="1"/>
</dbReference>
<feature type="binding site" evidence="9">
    <location>
        <position position="530"/>
    </location>
    <ligand>
        <name>Zn(2+)</name>
        <dbReference type="ChEBI" id="CHEBI:29105"/>
        <note>catalytic</note>
    </ligand>
</feature>
<dbReference type="GO" id="GO:0070006">
    <property type="term" value="F:metalloaminopeptidase activity"/>
    <property type="evidence" value="ECO:0007669"/>
    <property type="project" value="TreeGrafter"/>
</dbReference>
<dbReference type="InterPro" id="IPR045357">
    <property type="entry name" value="Aminopeptidase_N-like_N"/>
</dbReference>
<proteinExistence type="inferred from homology"/>
<feature type="transmembrane region" description="Helical" evidence="11">
    <location>
        <begin position="38"/>
        <end position="58"/>
    </location>
</feature>
<dbReference type="Pfam" id="PF11838">
    <property type="entry name" value="ERAP1_C"/>
    <property type="match status" value="1"/>
</dbReference>
<dbReference type="InterPro" id="IPR034016">
    <property type="entry name" value="M1_APN-typ"/>
</dbReference>
<evidence type="ECO:0000313" key="15">
    <source>
        <dbReference type="EMBL" id="KAE9979075.1"/>
    </source>
</evidence>
<protein>
    <recommendedName>
        <fullName evidence="17">Leukotriene A-4 hydrolase homolog</fullName>
    </recommendedName>
</protein>
<dbReference type="InterPro" id="IPR014782">
    <property type="entry name" value="Peptidase_M1_dom"/>
</dbReference>
<evidence type="ECO:0000256" key="1">
    <source>
        <dbReference type="ARBA" id="ARBA00010136"/>
    </source>
</evidence>
<dbReference type="GO" id="GO:0016020">
    <property type="term" value="C:membrane"/>
    <property type="evidence" value="ECO:0007669"/>
    <property type="project" value="TreeGrafter"/>
</dbReference>
<comment type="caution">
    <text evidence="15">The sequence shown here is derived from an EMBL/GenBank/DDBJ whole genome shotgun (WGS) entry which is preliminary data.</text>
</comment>
<organism evidence="15 16">
    <name type="scientific">Venturia inaequalis</name>
    <name type="common">Apple scab fungus</name>
    <dbReference type="NCBI Taxonomy" id="5025"/>
    <lineage>
        <taxon>Eukaryota</taxon>
        <taxon>Fungi</taxon>
        <taxon>Dikarya</taxon>
        <taxon>Ascomycota</taxon>
        <taxon>Pezizomycotina</taxon>
        <taxon>Dothideomycetes</taxon>
        <taxon>Pleosporomycetidae</taxon>
        <taxon>Venturiales</taxon>
        <taxon>Venturiaceae</taxon>
        <taxon>Venturia</taxon>
    </lineage>
</organism>
<dbReference type="Pfam" id="PF17900">
    <property type="entry name" value="Peptidase_M1_N"/>
    <property type="match status" value="1"/>
</dbReference>
<dbReference type="Gene3D" id="2.60.40.1910">
    <property type="match status" value="1"/>
</dbReference>
<dbReference type="PANTHER" id="PTHR11533">
    <property type="entry name" value="PROTEASE M1 ZINC METALLOPROTEASE"/>
    <property type="match status" value="1"/>
</dbReference>
<evidence type="ECO:0000256" key="11">
    <source>
        <dbReference type="SAM" id="Phobius"/>
    </source>
</evidence>
<dbReference type="PANTHER" id="PTHR11533:SF171">
    <property type="entry name" value="AMINOPEPTIDASE"/>
    <property type="match status" value="1"/>
</dbReference>
<keyword evidence="3" id="KW-0645">Protease</keyword>
<dbReference type="GO" id="GO:0005737">
    <property type="term" value="C:cytoplasm"/>
    <property type="evidence" value="ECO:0007669"/>
    <property type="project" value="TreeGrafter"/>
</dbReference>
<dbReference type="GO" id="GO:0043171">
    <property type="term" value="P:peptide catabolic process"/>
    <property type="evidence" value="ECO:0007669"/>
    <property type="project" value="TreeGrafter"/>
</dbReference>
<keyword evidence="11" id="KW-0812">Transmembrane</keyword>
<evidence type="ECO:0000256" key="6">
    <source>
        <dbReference type="ARBA" id="ARBA00022833"/>
    </source>
</evidence>
<comment type="similarity">
    <text evidence="1">Belongs to the peptidase M1 family.</text>
</comment>
<dbReference type="InterPro" id="IPR042097">
    <property type="entry name" value="Aminopeptidase_N-like_N_sf"/>
</dbReference>
<dbReference type="InterPro" id="IPR001930">
    <property type="entry name" value="Peptidase_M1"/>
</dbReference>
<dbReference type="GO" id="GO:0042277">
    <property type="term" value="F:peptide binding"/>
    <property type="evidence" value="ECO:0007669"/>
    <property type="project" value="TreeGrafter"/>
</dbReference>
<evidence type="ECO:0000256" key="2">
    <source>
        <dbReference type="ARBA" id="ARBA00022438"/>
    </source>
</evidence>
<feature type="active site" description="Proton acceptor" evidence="8">
    <location>
        <position position="516"/>
    </location>
</feature>
<reference evidence="15 16" key="1">
    <citation type="submission" date="2018-12" db="EMBL/GenBank/DDBJ databases">
        <title>Venturia inaequalis Genome Resource.</title>
        <authorList>
            <person name="Lichtner F.J."/>
        </authorList>
    </citation>
    <scope>NUCLEOTIDE SEQUENCE [LARGE SCALE GENOMIC DNA]</scope>
    <source>
        <strain evidence="15 16">120213</strain>
    </source>
</reference>
<dbReference type="Proteomes" id="UP000447873">
    <property type="component" value="Unassembled WGS sequence"/>
</dbReference>
<keyword evidence="5" id="KW-0378">Hydrolase</keyword>
<dbReference type="InterPro" id="IPR027268">
    <property type="entry name" value="Peptidase_M4/M1_CTD_sf"/>
</dbReference>
<dbReference type="Pfam" id="PF01433">
    <property type="entry name" value="Peptidase_M1"/>
    <property type="match status" value="1"/>
</dbReference>
<dbReference type="CDD" id="cd09601">
    <property type="entry name" value="M1_APN-Q_like"/>
    <property type="match status" value="1"/>
</dbReference>
<feature type="transmembrane region" description="Helical" evidence="11">
    <location>
        <begin position="6"/>
        <end position="26"/>
    </location>
</feature>
<feature type="domain" description="Aminopeptidase N-like N-terminal" evidence="14">
    <location>
        <begin position="204"/>
        <end position="403"/>
    </location>
</feature>
<dbReference type="SMART" id="SM01396">
    <property type="entry name" value="BC10"/>
    <property type="match status" value="1"/>
</dbReference>
<feature type="site" description="Transition state stabilizer" evidence="10">
    <location>
        <position position="593"/>
    </location>
</feature>